<organism evidence="2 3">
    <name type="scientific">Colletotrichum nymphaeae SA-01</name>
    <dbReference type="NCBI Taxonomy" id="1460502"/>
    <lineage>
        <taxon>Eukaryota</taxon>
        <taxon>Fungi</taxon>
        <taxon>Dikarya</taxon>
        <taxon>Ascomycota</taxon>
        <taxon>Pezizomycotina</taxon>
        <taxon>Sordariomycetes</taxon>
        <taxon>Hypocreomycetidae</taxon>
        <taxon>Glomerellales</taxon>
        <taxon>Glomerellaceae</taxon>
        <taxon>Colletotrichum</taxon>
        <taxon>Colletotrichum acutatum species complex</taxon>
    </lineage>
</organism>
<dbReference type="EMBL" id="JEMN01000005">
    <property type="protein sequence ID" value="KXH65280.1"/>
    <property type="molecule type" value="Genomic_DNA"/>
</dbReference>
<proteinExistence type="predicted"/>
<feature type="compositionally biased region" description="Pro residues" evidence="1">
    <location>
        <begin position="28"/>
        <end position="37"/>
    </location>
</feature>
<gene>
    <name evidence="2" type="ORF">CNYM01_13425</name>
</gene>
<keyword evidence="3" id="KW-1185">Reference proteome</keyword>
<evidence type="ECO:0000313" key="2">
    <source>
        <dbReference type="EMBL" id="KXH65280.1"/>
    </source>
</evidence>
<accession>A0A135UY04</accession>
<dbReference type="AlphaFoldDB" id="A0A135UY04"/>
<dbReference type="Proteomes" id="UP000070054">
    <property type="component" value="Unassembled WGS sequence"/>
</dbReference>
<name>A0A135UY04_9PEZI</name>
<evidence type="ECO:0000256" key="1">
    <source>
        <dbReference type="SAM" id="MobiDB-lite"/>
    </source>
</evidence>
<protein>
    <submittedName>
        <fullName evidence="2">Uncharacterized protein</fullName>
    </submittedName>
</protein>
<sequence>MDSQPSDPYAAYHGYPAQRGIQETFTGFPPPLQPPGSRPHERPPQCLGTCPPPYDDRDHLQHQNTWAYHQLQPESPEMHSRFQGLGAYDQYRPQPSAHEPRLRYPRLVGALDNAERTSLDGTETSSLDASESESDASEASNSDASDSEASNLEASDSEASESESGE</sequence>
<comment type="caution">
    <text evidence="2">The sequence shown here is derived from an EMBL/GenBank/DDBJ whole genome shotgun (WGS) entry which is preliminary data.</text>
</comment>
<feature type="compositionally biased region" description="Acidic residues" evidence="1">
    <location>
        <begin position="155"/>
        <end position="166"/>
    </location>
</feature>
<evidence type="ECO:0000313" key="3">
    <source>
        <dbReference type="Proteomes" id="UP000070054"/>
    </source>
</evidence>
<feature type="region of interest" description="Disordered" evidence="1">
    <location>
        <begin position="1"/>
        <end position="166"/>
    </location>
</feature>
<reference evidence="2 3" key="1">
    <citation type="submission" date="2014-02" db="EMBL/GenBank/DDBJ databases">
        <title>The genome sequence of Colletotrichum nymphaeae SA-01.</title>
        <authorList>
            <person name="Baroncelli R."/>
            <person name="Thon M.R."/>
        </authorList>
    </citation>
    <scope>NUCLEOTIDE SEQUENCE [LARGE SCALE GENOMIC DNA]</scope>
    <source>
        <strain evidence="2 3">SA-01</strain>
    </source>
</reference>
<feature type="compositionally biased region" description="Low complexity" evidence="1">
    <location>
        <begin position="137"/>
        <end position="154"/>
    </location>
</feature>